<dbReference type="EMBL" id="BMAW01109151">
    <property type="protein sequence ID" value="GFT37172.1"/>
    <property type="molecule type" value="Genomic_DNA"/>
</dbReference>
<evidence type="ECO:0000313" key="2">
    <source>
        <dbReference type="Proteomes" id="UP000887013"/>
    </source>
</evidence>
<reference evidence="1" key="1">
    <citation type="submission" date="2020-08" db="EMBL/GenBank/DDBJ databases">
        <title>Multicomponent nature underlies the extraordinary mechanical properties of spider dragline silk.</title>
        <authorList>
            <person name="Kono N."/>
            <person name="Nakamura H."/>
            <person name="Mori M."/>
            <person name="Yoshida Y."/>
            <person name="Ohtoshi R."/>
            <person name="Malay A.D."/>
            <person name="Moran D.A.P."/>
            <person name="Tomita M."/>
            <person name="Numata K."/>
            <person name="Arakawa K."/>
        </authorList>
    </citation>
    <scope>NUCLEOTIDE SEQUENCE</scope>
</reference>
<dbReference type="AlphaFoldDB" id="A0A8X6NVE2"/>
<protein>
    <submittedName>
        <fullName evidence="1">Uncharacterized protein</fullName>
    </submittedName>
</protein>
<name>A0A8X6NVE2_NEPPI</name>
<keyword evidence="2" id="KW-1185">Reference proteome</keyword>
<comment type="caution">
    <text evidence="1">The sequence shown here is derived from an EMBL/GenBank/DDBJ whole genome shotgun (WGS) entry which is preliminary data.</text>
</comment>
<gene>
    <name evidence="1" type="ORF">NPIL_86031</name>
</gene>
<organism evidence="1 2">
    <name type="scientific">Nephila pilipes</name>
    <name type="common">Giant wood spider</name>
    <name type="synonym">Nephila maculata</name>
    <dbReference type="NCBI Taxonomy" id="299642"/>
    <lineage>
        <taxon>Eukaryota</taxon>
        <taxon>Metazoa</taxon>
        <taxon>Ecdysozoa</taxon>
        <taxon>Arthropoda</taxon>
        <taxon>Chelicerata</taxon>
        <taxon>Arachnida</taxon>
        <taxon>Araneae</taxon>
        <taxon>Araneomorphae</taxon>
        <taxon>Entelegynae</taxon>
        <taxon>Araneoidea</taxon>
        <taxon>Nephilidae</taxon>
        <taxon>Nephila</taxon>
    </lineage>
</organism>
<dbReference type="Proteomes" id="UP000887013">
    <property type="component" value="Unassembled WGS sequence"/>
</dbReference>
<sequence length="84" mass="9790">MKIVHMITGHGRLPAYLKRFRIADKGTSVCSDFGDVVHYIKNFSHKVKIRNQSGIEGPAKKRWYPSEYHGEYCCNDTHHLKKRC</sequence>
<proteinExistence type="predicted"/>
<accession>A0A8X6NVE2</accession>
<evidence type="ECO:0000313" key="1">
    <source>
        <dbReference type="EMBL" id="GFT37172.1"/>
    </source>
</evidence>